<evidence type="ECO:0000313" key="6">
    <source>
        <dbReference type="EMBL" id="GAA0963391.1"/>
    </source>
</evidence>
<dbReference type="PROSITE" id="PS50977">
    <property type="entry name" value="HTH_TETR_2"/>
    <property type="match status" value="1"/>
</dbReference>
<dbReference type="Pfam" id="PF00440">
    <property type="entry name" value="TetR_N"/>
    <property type="match status" value="1"/>
</dbReference>
<dbReference type="EMBL" id="BAAAHH010000030">
    <property type="protein sequence ID" value="GAA0963391.1"/>
    <property type="molecule type" value="Genomic_DNA"/>
</dbReference>
<evidence type="ECO:0000256" key="2">
    <source>
        <dbReference type="ARBA" id="ARBA00023125"/>
    </source>
</evidence>
<evidence type="ECO:0000256" key="4">
    <source>
        <dbReference type="PROSITE-ProRule" id="PRU00335"/>
    </source>
</evidence>
<evidence type="ECO:0000259" key="5">
    <source>
        <dbReference type="PROSITE" id="PS50977"/>
    </source>
</evidence>
<accession>A0ABP4CA96</accession>
<protein>
    <submittedName>
        <fullName evidence="6">TetR/AcrR family transcriptional regulator</fullName>
    </submittedName>
</protein>
<dbReference type="InterPro" id="IPR011075">
    <property type="entry name" value="TetR_C"/>
</dbReference>
<keyword evidence="7" id="KW-1185">Reference proteome</keyword>
<dbReference type="SUPFAM" id="SSF46689">
    <property type="entry name" value="Homeodomain-like"/>
    <property type="match status" value="1"/>
</dbReference>
<dbReference type="Gene3D" id="1.10.10.60">
    <property type="entry name" value="Homeodomain-like"/>
    <property type="match status" value="1"/>
</dbReference>
<proteinExistence type="predicted"/>
<dbReference type="PANTHER" id="PTHR47506:SF6">
    <property type="entry name" value="HTH-TYPE TRANSCRIPTIONAL REPRESSOR NEMR"/>
    <property type="match status" value="1"/>
</dbReference>
<dbReference type="SUPFAM" id="SSF48498">
    <property type="entry name" value="Tetracyclin repressor-like, C-terminal domain"/>
    <property type="match status" value="1"/>
</dbReference>
<keyword evidence="3" id="KW-0804">Transcription</keyword>
<dbReference type="Gene3D" id="1.10.357.10">
    <property type="entry name" value="Tetracycline Repressor, domain 2"/>
    <property type="match status" value="1"/>
</dbReference>
<reference evidence="7" key="1">
    <citation type="journal article" date="2019" name="Int. J. Syst. Evol. Microbiol.">
        <title>The Global Catalogue of Microorganisms (GCM) 10K type strain sequencing project: providing services to taxonomists for standard genome sequencing and annotation.</title>
        <authorList>
            <consortium name="The Broad Institute Genomics Platform"/>
            <consortium name="The Broad Institute Genome Sequencing Center for Infectious Disease"/>
            <person name="Wu L."/>
            <person name="Ma J."/>
        </authorList>
    </citation>
    <scope>NUCLEOTIDE SEQUENCE [LARGE SCALE GENOMIC DNA]</scope>
    <source>
        <strain evidence="7">JCM 10696</strain>
    </source>
</reference>
<feature type="DNA-binding region" description="H-T-H motif" evidence="4">
    <location>
        <begin position="36"/>
        <end position="55"/>
    </location>
</feature>
<dbReference type="InterPro" id="IPR036271">
    <property type="entry name" value="Tet_transcr_reg_TetR-rel_C_sf"/>
</dbReference>
<sequence length="208" mass="22633">MGVTTDGRLLRGEQTRRTILDRALDIASAEGLEGLSIGRLAGDLSLSKSGLFAHFGSKEELQLATVQAAREAFVDQVVRPVAAAAEPGLARLEALLASWLDYVRRRVFPGGCVLYSISAEYDARPGRIRDAVAASHGAWHGHLRDTVREAVARGELDAATDVDQLVFELTSYVWQACGNGVLYDDDVFLDRAREAVSARLRRARPRSA</sequence>
<dbReference type="InterPro" id="IPR009057">
    <property type="entry name" value="Homeodomain-like_sf"/>
</dbReference>
<evidence type="ECO:0000313" key="7">
    <source>
        <dbReference type="Proteomes" id="UP001500665"/>
    </source>
</evidence>
<dbReference type="Proteomes" id="UP001500665">
    <property type="component" value="Unassembled WGS sequence"/>
</dbReference>
<name>A0ABP4CA96_9ACTN</name>
<dbReference type="InterPro" id="IPR001647">
    <property type="entry name" value="HTH_TetR"/>
</dbReference>
<feature type="domain" description="HTH tetR-type" evidence="5">
    <location>
        <begin position="13"/>
        <end position="73"/>
    </location>
</feature>
<dbReference type="Pfam" id="PF16925">
    <property type="entry name" value="TetR_C_13"/>
    <property type="match status" value="1"/>
</dbReference>
<keyword evidence="1" id="KW-0805">Transcription regulation</keyword>
<keyword evidence="2 4" id="KW-0238">DNA-binding</keyword>
<dbReference type="PANTHER" id="PTHR47506">
    <property type="entry name" value="TRANSCRIPTIONAL REGULATORY PROTEIN"/>
    <property type="match status" value="1"/>
</dbReference>
<gene>
    <name evidence="6" type="ORF">GCM10009550_58910</name>
</gene>
<evidence type="ECO:0000256" key="1">
    <source>
        <dbReference type="ARBA" id="ARBA00023015"/>
    </source>
</evidence>
<evidence type="ECO:0000256" key="3">
    <source>
        <dbReference type="ARBA" id="ARBA00023163"/>
    </source>
</evidence>
<organism evidence="6 7">
    <name type="scientific">Actinocorallia libanotica</name>
    <dbReference type="NCBI Taxonomy" id="46162"/>
    <lineage>
        <taxon>Bacteria</taxon>
        <taxon>Bacillati</taxon>
        <taxon>Actinomycetota</taxon>
        <taxon>Actinomycetes</taxon>
        <taxon>Streptosporangiales</taxon>
        <taxon>Thermomonosporaceae</taxon>
        <taxon>Actinocorallia</taxon>
    </lineage>
</organism>
<comment type="caution">
    <text evidence="6">The sequence shown here is derived from an EMBL/GenBank/DDBJ whole genome shotgun (WGS) entry which is preliminary data.</text>
</comment>